<keyword evidence="1" id="KW-1133">Transmembrane helix</keyword>
<feature type="transmembrane region" description="Helical" evidence="1">
    <location>
        <begin position="12"/>
        <end position="34"/>
    </location>
</feature>
<organism evidence="2 3">
    <name type="scientific">Cladosporium halotolerans</name>
    <dbReference type="NCBI Taxonomy" id="1052096"/>
    <lineage>
        <taxon>Eukaryota</taxon>
        <taxon>Fungi</taxon>
        <taxon>Dikarya</taxon>
        <taxon>Ascomycota</taxon>
        <taxon>Pezizomycotina</taxon>
        <taxon>Dothideomycetes</taxon>
        <taxon>Dothideomycetidae</taxon>
        <taxon>Cladosporiales</taxon>
        <taxon>Cladosporiaceae</taxon>
        <taxon>Cladosporium</taxon>
    </lineage>
</organism>
<dbReference type="Proteomes" id="UP000803884">
    <property type="component" value="Unassembled WGS sequence"/>
</dbReference>
<keyword evidence="1" id="KW-0472">Membrane</keyword>
<evidence type="ECO:0000313" key="2">
    <source>
        <dbReference type="EMBL" id="KAL1582719.1"/>
    </source>
</evidence>
<keyword evidence="1" id="KW-0812">Transmembrane</keyword>
<protein>
    <recommendedName>
        <fullName evidence="4">MFS transporter</fullName>
    </recommendedName>
</protein>
<gene>
    <name evidence="2" type="ORF">WHR41_08584</name>
</gene>
<sequence>MGIRLKKPDDVAGAAWPAIAVGLFVAFGGVLFGYDTGTISGILAMP</sequence>
<evidence type="ECO:0000313" key="3">
    <source>
        <dbReference type="Proteomes" id="UP000803884"/>
    </source>
</evidence>
<dbReference type="EMBL" id="JAAQHG020000045">
    <property type="protein sequence ID" value="KAL1582719.1"/>
    <property type="molecule type" value="Genomic_DNA"/>
</dbReference>
<evidence type="ECO:0008006" key="4">
    <source>
        <dbReference type="Google" id="ProtNLM"/>
    </source>
</evidence>
<keyword evidence="3" id="KW-1185">Reference proteome</keyword>
<evidence type="ECO:0000256" key="1">
    <source>
        <dbReference type="SAM" id="Phobius"/>
    </source>
</evidence>
<proteinExistence type="predicted"/>
<dbReference type="AlphaFoldDB" id="A0AB34KCW7"/>
<name>A0AB34KCW7_9PEZI</name>
<dbReference type="GeneID" id="96010026"/>
<comment type="caution">
    <text evidence="2">The sequence shown here is derived from an EMBL/GenBank/DDBJ whole genome shotgun (WGS) entry which is preliminary data.</text>
</comment>
<accession>A0AB34KCW7</accession>
<reference evidence="2 3" key="1">
    <citation type="journal article" date="2020" name="Microbiol. Resour. Announc.">
        <title>Draft Genome Sequence of a Cladosporium Species Isolated from the Mesophotic Ascidian Didemnum maculosum.</title>
        <authorList>
            <person name="Gioti A."/>
            <person name="Siaperas R."/>
            <person name="Nikolaivits E."/>
            <person name="Le Goff G."/>
            <person name="Ouazzani J."/>
            <person name="Kotoulas G."/>
            <person name="Topakas E."/>
        </authorList>
    </citation>
    <scope>NUCLEOTIDE SEQUENCE [LARGE SCALE GENOMIC DNA]</scope>
    <source>
        <strain evidence="2 3">TM138-S3</strain>
    </source>
</reference>
<dbReference type="RefSeq" id="XP_069225826.1">
    <property type="nucleotide sequence ID" value="XM_069377188.1"/>
</dbReference>